<feature type="compositionally biased region" description="Acidic residues" evidence="2">
    <location>
        <begin position="490"/>
        <end position="500"/>
    </location>
</feature>
<evidence type="ECO:0000256" key="2">
    <source>
        <dbReference type="SAM" id="MobiDB-lite"/>
    </source>
</evidence>
<comment type="caution">
    <text evidence="3">The sequence shown here is derived from an EMBL/GenBank/DDBJ whole genome shotgun (WGS) entry which is preliminary data.</text>
</comment>
<evidence type="ECO:0000256" key="1">
    <source>
        <dbReference type="SAM" id="Coils"/>
    </source>
</evidence>
<proteinExistence type="predicted"/>
<gene>
    <name evidence="3" type="ORF">FIE12Z_1182</name>
</gene>
<dbReference type="AlphaFoldDB" id="A0A395N3R5"/>
<keyword evidence="1" id="KW-0175">Coiled coil</keyword>
<protein>
    <submittedName>
        <fullName evidence="3">Uncharacterized protein</fullName>
    </submittedName>
</protein>
<dbReference type="Proteomes" id="UP000265631">
    <property type="component" value="Unassembled WGS sequence"/>
</dbReference>
<keyword evidence="4" id="KW-1185">Reference proteome</keyword>
<feature type="compositionally biased region" description="Polar residues" evidence="2">
    <location>
        <begin position="181"/>
        <end position="194"/>
    </location>
</feature>
<evidence type="ECO:0000313" key="4">
    <source>
        <dbReference type="Proteomes" id="UP000265631"/>
    </source>
</evidence>
<feature type="region of interest" description="Disordered" evidence="2">
    <location>
        <begin position="88"/>
        <end position="251"/>
    </location>
</feature>
<feature type="compositionally biased region" description="Basic and acidic residues" evidence="2">
    <location>
        <begin position="548"/>
        <end position="559"/>
    </location>
</feature>
<evidence type="ECO:0000313" key="3">
    <source>
        <dbReference type="EMBL" id="RFN54527.1"/>
    </source>
</evidence>
<organism evidence="3 4">
    <name type="scientific">Fusarium flagelliforme</name>
    <dbReference type="NCBI Taxonomy" id="2675880"/>
    <lineage>
        <taxon>Eukaryota</taxon>
        <taxon>Fungi</taxon>
        <taxon>Dikarya</taxon>
        <taxon>Ascomycota</taxon>
        <taxon>Pezizomycotina</taxon>
        <taxon>Sordariomycetes</taxon>
        <taxon>Hypocreomycetidae</taxon>
        <taxon>Hypocreales</taxon>
        <taxon>Nectriaceae</taxon>
        <taxon>Fusarium</taxon>
        <taxon>Fusarium incarnatum-equiseti species complex</taxon>
    </lineage>
</organism>
<accession>A0A395N3R5</accession>
<dbReference type="STRING" id="2594813.A0A395N3R5"/>
<dbReference type="EMBL" id="PXXK01000026">
    <property type="protein sequence ID" value="RFN54527.1"/>
    <property type="molecule type" value="Genomic_DNA"/>
</dbReference>
<name>A0A395N3R5_9HYPO</name>
<feature type="compositionally biased region" description="Basic and acidic residues" evidence="2">
    <location>
        <begin position="145"/>
        <end position="155"/>
    </location>
</feature>
<feature type="compositionally biased region" description="Polar residues" evidence="2">
    <location>
        <begin position="201"/>
        <end position="225"/>
    </location>
</feature>
<sequence>MEDQAAIHRIIQQLALLPNPEKLSEDLAQAQAKYNIATKQYSDEVDPVRKRALLRELTRCERHLEDTEKQEEAKADLQEQLHRLLSKRHGESTPSVQQRSKQAHEDATLTTPDTTTTGINTGLDNDRGTNPATESPIDFQNPVEESLRVGDRSTEPPEDILQAPDIRDTAEPVFTTERTDSCSTTLYQQDSVEQTGRAVPSPSSDHSTAIDQQRTVQQTGETSGSNKRRGADTSASRRTKHQRHAIETGSLTKNTIQFNEVYGDSRVNRRCRIMERDGRYYVFKCKKHDKLFDAKDPLQSATIHLKSHGKLRSTHENAFKYFGYQVMGCTEEQSLVNNGAIDGYWEEQEHKRERRKASTYNLEREPRTGETYMAWWNCDGIVVLHALLVIPFSDPGYGVDICVDNSDLGDDVPACYESDGTWAEGYKHGQKYVKKRVYPIMCFDGNNPHLVDWLPMCQFRELDVHDEHLDYVQDVKDYLASRSNTTGLENEVEGESEDLYDDSRNGDGDNGGAGDEATLGGHTQTDVQEPAETVDPVGGGRTGITRNIPEHHPQRDVKFESSTGPSGWHQLWPMARRGPPAMESLDNSDSE</sequence>
<feature type="compositionally biased region" description="Low complexity" evidence="2">
    <location>
        <begin position="108"/>
        <end position="123"/>
    </location>
</feature>
<feature type="region of interest" description="Disordered" evidence="2">
    <location>
        <begin position="484"/>
        <end position="591"/>
    </location>
</feature>
<reference evidence="3 4" key="1">
    <citation type="journal article" date="2018" name="PLoS Pathog.">
        <title>Evolution of structural diversity of trichothecenes, a family of toxins produced by plant pathogenic and entomopathogenic fungi.</title>
        <authorList>
            <person name="Proctor R.H."/>
            <person name="McCormick S.P."/>
            <person name="Kim H.S."/>
            <person name="Cardoza R.E."/>
            <person name="Stanley A.M."/>
            <person name="Lindo L."/>
            <person name="Kelly A."/>
            <person name="Brown D.W."/>
            <person name="Lee T."/>
            <person name="Vaughan M.M."/>
            <person name="Alexander N.J."/>
            <person name="Busman M."/>
            <person name="Gutierrez S."/>
        </authorList>
    </citation>
    <scope>NUCLEOTIDE SEQUENCE [LARGE SCALE GENOMIC DNA]</scope>
    <source>
        <strain evidence="3 4">NRRL 13405</strain>
    </source>
</reference>
<feature type="coiled-coil region" evidence="1">
    <location>
        <begin position="50"/>
        <end position="87"/>
    </location>
</feature>